<keyword evidence="1" id="KW-1133">Transmembrane helix</keyword>
<comment type="caution">
    <text evidence="2">The sequence shown here is derived from an EMBL/GenBank/DDBJ whole genome shotgun (WGS) entry which is preliminary data.</text>
</comment>
<dbReference type="Proteomes" id="UP000823485">
    <property type="component" value="Unassembled WGS sequence"/>
</dbReference>
<feature type="transmembrane region" description="Helical" evidence="1">
    <location>
        <begin position="118"/>
        <end position="138"/>
    </location>
</feature>
<feature type="transmembrane region" description="Helical" evidence="1">
    <location>
        <begin position="6"/>
        <end position="25"/>
    </location>
</feature>
<feature type="transmembrane region" description="Helical" evidence="1">
    <location>
        <begin position="62"/>
        <end position="80"/>
    </location>
</feature>
<reference evidence="2 3" key="1">
    <citation type="submission" date="2021-01" db="EMBL/GenBank/DDBJ databases">
        <title>Genomic Encyclopedia of Type Strains, Phase IV (KMG-IV): sequencing the most valuable type-strain genomes for metagenomic binning, comparative biology and taxonomic classification.</title>
        <authorList>
            <person name="Goeker M."/>
        </authorList>
    </citation>
    <scope>NUCLEOTIDE SEQUENCE [LARGE SCALE GENOMIC DNA]</scope>
    <source>
        <strain evidence="2 3">DSM 105453</strain>
    </source>
</reference>
<accession>A0ABS2R1Q4</accession>
<dbReference type="EMBL" id="JAFBFH010000002">
    <property type="protein sequence ID" value="MBM7713573.1"/>
    <property type="molecule type" value="Genomic_DNA"/>
</dbReference>
<proteinExistence type="predicted"/>
<dbReference type="RefSeq" id="WP_205178491.1">
    <property type="nucleotide sequence ID" value="NZ_JAFBFH010000002.1"/>
</dbReference>
<feature type="transmembrane region" description="Helical" evidence="1">
    <location>
        <begin position="87"/>
        <end position="106"/>
    </location>
</feature>
<evidence type="ECO:0000256" key="1">
    <source>
        <dbReference type="SAM" id="Phobius"/>
    </source>
</evidence>
<name>A0ABS2R1Q4_9BACI</name>
<sequence length="185" mass="20491">MTTGLILLISVFFTFFFGVTVCAFFARKKVTVMQGMIFAMSMAMGMGLFAGTLLGIVFQGHLLLSTAVGMGAGALAGALIGSSFSFLALLEGMLSGVMAGMMGAMLGEMIEPADWDKALMLMFTFALLICFLLAYEILPLLKEQFKWMRYYQNPFLLGFLFFLLCLFLYTQTPFIQKVILPDHFH</sequence>
<keyword evidence="3" id="KW-1185">Reference proteome</keyword>
<keyword evidence="1" id="KW-0472">Membrane</keyword>
<feature type="transmembrane region" description="Helical" evidence="1">
    <location>
        <begin position="37"/>
        <end position="56"/>
    </location>
</feature>
<organism evidence="2 3">
    <name type="scientific">Siminovitchia thermophila</name>
    <dbReference type="NCBI Taxonomy" id="1245522"/>
    <lineage>
        <taxon>Bacteria</taxon>
        <taxon>Bacillati</taxon>
        <taxon>Bacillota</taxon>
        <taxon>Bacilli</taxon>
        <taxon>Bacillales</taxon>
        <taxon>Bacillaceae</taxon>
        <taxon>Siminovitchia</taxon>
    </lineage>
</organism>
<evidence type="ECO:0000313" key="3">
    <source>
        <dbReference type="Proteomes" id="UP000823485"/>
    </source>
</evidence>
<keyword evidence="1" id="KW-0812">Transmembrane</keyword>
<evidence type="ECO:0000313" key="2">
    <source>
        <dbReference type="EMBL" id="MBM7713573.1"/>
    </source>
</evidence>
<protein>
    <submittedName>
        <fullName evidence="2">Membrane protein YfcA</fullName>
    </submittedName>
</protein>
<feature type="transmembrane region" description="Helical" evidence="1">
    <location>
        <begin position="150"/>
        <end position="169"/>
    </location>
</feature>
<gene>
    <name evidence="2" type="ORF">JOC94_000541</name>
</gene>